<evidence type="ECO:0000313" key="2">
    <source>
        <dbReference type="EMBL" id="GBO40015.1"/>
    </source>
</evidence>
<accession>A0A4Y2GIB1</accession>
<organism evidence="1 3">
    <name type="scientific">Araneus ventricosus</name>
    <name type="common">Orbweaver spider</name>
    <name type="synonym">Epeira ventricosa</name>
    <dbReference type="NCBI Taxonomy" id="182803"/>
    <lineage>
        <taxon>Eukaryota</taxon>
        <taxon>Metazoa</taxon>
        <taxon>Ecdysozoa</taxon>
        <taxon>Arthropoda</taxon>
        <taxon>Chelicerata</taxon>
        <taxon>Arachnida</taxon>
        <taxon>Araneae</taxon>
        <taxon>Araneomorphae</taxon>
        <taxon>Entelegynae</taxon>
        <taxon>Araneoidea</taxon>
        <taxon>Araneidae</taxon>
        <taxon>Araneus</taxon>
    </lineage>
</organism>
<evidence type="ECO:0000313" key="3">
    <source>
        <dbReference type="Proteomes" id="UP000499080"/>
    </source>
</evidence>
<sequence>MASFNSNSSNQIARQVFEILLPNPRAKVLRVKANVGNIGNETEDQLEIDSKQYRQVYTLTKPPKPHVKGLHRKSMLQKWQTSWNNGDTGKKSLTSYIQLVFVALTGLERMLSSTLNMVLSLRTSKCSNS</sequence>
<reference evidence="1 3" key="1">
    <citation type="journal article" date="2019" name="Sci. Rep.">
        <title>Orb-weaving spider Araneus ventricosus genome elucidates the spidroin gene catalogue.</title>
        <authorList>
            <person name="Kono N."/>
            <person name="Nakamura H."/>
            <person name="Ohtoshi R."/>
            <person name="Moran D.A.P."/>
            <person name="Shinohara A."/>
            <person name="Yoshida Y."/>
            <person name="Fujiwara M."/>
            <person name="Mori M."/>
            <person name="Tomita M."/>
            <person name="Arakawa K."/>
        </authorList>
    </citation>
    <scope>NUCLEOTIDE SEQUENCE [LARGE SCALE GENOMIC DNA]</scope>
</reference>
<evidence type="ECO:0000313" key="1">
    <source>
        <dbReference type="EMBL" id="GBM52917.1"/>
    </source>
</evidence>
<gene>
    <name evidence="2" type="ORF">AVEN_131131_1</name>
    <name evidence="1" type="ORF">AVEN_197222_1</name>
</gene>
<dbReference type="EMBL" id="BGPR01065180">
    <property type="protein sequence ID" value="GBO40015.1"/>
    <property type="molecule type" value="Genomic_DNA"/>
</dbReference>
<dbReference type="Proteomes" id="UP000499080">
    <property type="component" value="Unassembled WGS sequence"/>
</dbReference>
<keyword evidence="3" id="KW-1185">Reference proteome</keyword>
<name>A0A4Y2GIB1_ARAVE</name>
<proteinExistence type="predicted"/>
<dbReference type="EMBL" id="BGPR01001399">
    <property type="protein sequence ID" value="GBM52917.1"/>
    <property type="molecule type" value="Genomic_DNA"/>
</dbReference>
<comment type="caution">
    <text evidence="1">The sequence shown here is derived from an EMBL/GenBank/DDBJ whole genome shotgun (WGS) entry which is preliminary data.</text>
</comment>
<dbReference type="AlphaFoldDB" id="A0A4Y2GIB1"/>
<protein>
    <submittedName>
        <fullName evidence="1">Uncharacterized protein</fullName>
    </submittedName>
</protein>